<dbReference type="EMBL" id="JQDR03017656">
    <property type="protein sequence ID" value="KAA0183477.1"/>
    <property type="molecule type" value="Genomic_DNA"/>
</dbReference>
<dbReference type="Proteomes" id="UP000711488">
    <property type="component" value="Unassembled WGS sequence"/>
</dbReference>
<gene>
    <name evidence="5 6" type="primary">LOC108669639</name>
    <name evidence="3" type="ORF">HAZT_HAZT003967</name>
</gene>
<name>A0A6A0GPQ4_HYAAZ</name>
<evidence type="ECO:0000313" key="5">
    <source>
        <dbReference type="RefSeq" id="XP_018012507.1"/>
    </source>
</evidence>
<accession>A0A6A0GPQ4</accession>
<keyword evidence="1" id="KW-0732">Signal</keyword>
<reference evidence="3" key="3">
    <citation type="submission" date="2019-06" db="EMBL/GenBank/DDBJ databases">
        <authorList>
            <person name="Poynton C."/>
            <person name="Hasenbein S."/>
            <person name="Benoit J.B."/>
            <person name="Sepulveda M.S."/>
            <person name="Poelchau M.F."/>
            <person name="Murali S.C."/>
            <person name="Chen S."/>
            <person name="Glastad K.M."/>
            <person name="Werren J.H."/>
            <person name="Vineis J.H."/>
            <person name="Bowen J.L."/>
            <person name="Friedrich M."/>
            <person name="Jones J."/>
            <person name="Robertson H.M."/>
            <person name="Feyereisen R."/>
            <person name="Mechler-Hickson A."/>
            <person name="Mathers N."/>
            <person name="Lee C.E."/>
            <person name="Colbourne J.K."/>
            <person name="Biales A."/>
            <person name="Johnston J.S."/>
            <person name="Wellborn G.A."/>
            <person name="Rosendale A.J."/>
            <person name="Cridge A.G."/>
            <person name="Munoz-Torres M.C."/>
            <person name="Bain P.A."/>
            <person name="Manny A.R."/>
            <person name="Major K.M."/>
            <person name="Lambert F.N."/>
            <person name="Vulpe C.D."/>
            <person name="Tuck P."/>
            <person name="Blalock B.J."/>
            <person name="Lin Y.-Y."/>
            <person name="Smith M.E."/>
            <person name="Ochoa-Acuna H."/>
            <person name="Chen M.-J.M."/>
            <person name="Childers C.P."/>
            <person name="Qu J."/>
            <person name="Dugan S."/>
            <person name="Lee S.L."/>
            <person name="Chao H."/>
            <person name="Dinh H."/>
            <person name="Han Y."/>
            <person name="Doddapaneni H."/>
            <person name="Worley K.C."/>
            <person name="Muzny D.M."/>
            <person name="Gibbs R.A."/>
            <person name="Richards S."/>
        </authorList>
    </citation>
    <scope>NUCLEOTIDE SEQUENCE</scope>
    <source>
        <strain evidence="3">HAZT.00-mixed</strain>
        <tissue evidence="3">Whole organism</tissue>
    </source>
</reference>
<evidence type="ECO:0000259" key="2">
    <source>
        <dbReference type="PROSITE" id="PS51390"/>
    </source>
</evidence>
<dbReference type="RefSeq" id="XP_018012508.1">
    <property type="nucleotide sequence ID" value="XM_018157019.2"/>
</dbReference>
<dbReference type="Gene3D" id="4.10.75.10">
    <property type="entry name" value="Elafin-like"/>
    <property type="match status" value="1"/>
</dbReference>
<reference evidence="3" key="1">
    <citation type="submission" date="2014-08" db="EMBL/GenBank/DDBJ databases">
        <authorList>
            <person name="Murali S."/>
            <person name="Richards S."/>
            <person name="Bandaranaike D."/>
            <person name="Bellair M."/>
            <person name="Blankenburg K."/>
            <person name="Chao H."/>
            <person name="Dinh H."/>
            <person name="Doddapaneni H."/>
            <person name="Dugan-Rocha S."/>
            <person name="Elkadiri S."/>
            <person name="Gnanaolivu R."/>
            <person name="Hughes D."/>
            <person name="Lee S."/>
            <person name="Li M."/>
            <person name="Ming W."/>
            <person name="Munidasa M."/>
            <person name="Muniz J."/>
            <person name="Nguyen L."/>
            <person name="Osuji N."/>
            <person name="Pu L.-L."/>
            <person name="Puazo M."/>
            <person name="Skinner E."/>
            <person name="Qu C."/>
            <person name="Quiroz J."/>
            <person name="Raj R."/>
            <person name="Weissenberger G."/>
            <person name="Xin Y."/>
            <person name="Zou X."/>
            <person name="Han Y."/>
            <person name="Worley K."/>
            <person name="Muzny D."/>
            <person name="Gibbs R."/>
        </authorList>
    </citation>
    <scope>NUCLEOTIDE SEQUENCE</scope>
    <source>
        <strain evidence="3">HAZT.00-mixed</strain>
        <tissue evidence="3">Whole organism</tissue>
    </source>
</reference>
<evidence type="ECO:0000256" key="1">
    <source>
        <dbReference type="SAM" id="SignalP"/>
    </source>
</evidence>
<protein>
    <submittedName>
        <fullName evidence="5 6">Waprin-Phi1 isoform X1</fullName>
    </submittedName>
</protein>
<evidence type="ECO:0000313" key="4">
    <source>
        <dbReference type="Proteomes" id="UP000694843"/>
    </source>
</evidence>
<dbReference type="PROSITE" id="PS51390">
    <property type="entry name" value="WAP"/>
    <property type="match status" value="2"/>
</dbReference>
<evidence type="ECO:0000313" key="3">
    <source>
        <dbReference type="EMBL" id="KAA0183477.1"/>
    </source>
</evidence>
<dbReference type="PROSITE" id="PS51257">
    <property type="entry name" value="PROKAR_LIPOPROTEIN"/>
    <property type="match status" value="1"/>
</dbReference>
<dbReference type="InterPro" id="IPR008197">
    <property type="entry name" value="WAP_dom"/>
</dbReference>
<keyword evidence="4" id="KW-1185">Reference proteome</keyword>
<dbReference type="AlphaFoldDB" id="A0A6A0GPQ4"/>
<evidence type="ECO:0000313" key="6">
    <source>
        <dbReference type="RefSeq" id="XP_018012508.1"/>
    </source>
</evidence>
<feature type="signal peptide" evidence="1">
    <location>
        <begin position="1"/>
        <end position="21"/>
    </location>
</feature>
<organism evidence="3">
    <name type="scientific">Hyalella azteca</name>
    <name type="common">Amphipod</name>
    <dbReference type="NCBI Taxonomy" id="294128"/>
    <lineage>
        <taxon>Eukaryota</taxon>
        <taxon>Metazoa</taxon>
        <taxon>Ecdysozoa</taxon>
        <taxon>Arthropoda</taxon>
        <taxon>Crustacea</taxon>
        <taxon>Multicrustacea</taxon>
        <taxon>Malacostraca</taxon>
        <taxon>Eumalacostraca</taxon>
        <taxon>Peracarida</taxon>
        <taxon>Amphipoda</taxon>
        <taxon>Senticaudata</taxon>
        <taxon>Talitrida</taxon>
        <taxon>Talitroidea</taxon>
        <taxon>Hyalellidae</taxon>
        <taxon>Hyalella</taxon>
    </lineage>
</organism>
<dbReference type="KEGG" id="hazt:108669639"/>
<dbReference type="Proteomes" id="UP000694843">
    <property type="component" value="Unplaced"/>
</dbReference>
<reference evidence="3" key="2">
    <citation type="journal article" date="2018" name="Environ. Sci. Technol.">
        <title>The Toxicogenome of Hyalella azteca: A Model for Sediment Ecotoxicology and Evolutionary Toxicology.</title>
        <authorList>
            <person name="Poynton H.C."/>
            <person name="Hasenbein S."/>
            <person name="Benoit J.B."/>
            <person name="Sepulveda M.S."/>
            <person name="Poelchau M.F."/>
            <person name="Hughes D.S.T."/>
            <person name="Murali S.C."/>
            <person name="Chen S."/>
            <person name="Glastad K.M."/>
            <person name="Goodisman M.A.D."/>
            <person name="Werren J.H."/>
            <person name="Vineis J.H."/>
            <person name="Bowen J.L."/>
            <person name="Friedrich M."/>
            <person name="Jones J."/>
            <person name="Robertson H.M."/>
            <person name="Feyereisen R."/>
            <person name="Mechler-Hickson A."/>
            <person name="Mathers N."/>
            <person name="Lee C.E."/>
            <person name="Colbourne J.K."/>
            <person name="Biales A."/>
            <person name="Johnston J.S."/>
            <person name="Wellborn G.A."/>
            <person name="Rosendale A.J."/>
            <person name="Cridge A.G."/>
            <person name="Munoz-Torres M.C."/>
            <person name="Bain P.A."/>
            <person name="Manny A.R."/>
            <person name="Major K.M."/>
            <person name="Lambert F.N."/>
            <person name="Vulpe C.D."/>
            <person name="Tuck P."/>
            <person name="Blalock B.J."/>
            <person name="Lin Y.Y."/>
            <person name="Smith M.E."/>
            <person name="Ochoa-Acuna H."/>
            <person name="Chen M.M."/>
            <person name="Childers C.P."/>
            <person name="Qu J."/>
            <person name="Dugan S."/>
            <person name="Lee S.L."/>
            <person name="Chao H."/>
            <person name="Dinh H."/>
            <person name="Han Y."/>
            <person name="Doddapaneni H."/>
            <person name="Worley K.C."/>
            <person name="Muzny D.M."/>
            <person name="Gibbs R.A."/>
            <person name="Richards S."/>
        </authorList>
    </citation>
    <scope>NUCLEOTIDE SEQUENCE</scope>
    <source>
        <strain evidence="3">HAZT.00-mixed</strain>
        <tissue evidence="3">Whole organism</tissue>
    </source>
</reference>
<feature type="domain" description="WAP" evidence="2">
    <location>
        <begin position="25"/>
        <end position="76"/>
    </location>
</feature>
<dbReference type="InterPro" id="IPR036645">
    <property type="entry name" value="Elafin-like_sf"/>
</dbReference>
<sequence>MEHRPLILAFLVALVISCASGVERQSERRRQCPDPNSYGRNCFIYRDQCKNSRQCQQSGQRCCLVAGCGHECVDLLANNSVCPAPDSFGRVCIQYHDQCQSSAQCSAGKKCCLVAGCGKECM</sequence>
<feature type="domain" description="WAP" evidence="2">
    <location>
        <begin position="81"/>
        <end position="122"/>
    </location>
</feature>
<dbReference type="Pfam" id="PF00095">
    <property type="entry name" value="WAP"/>
    <property type="match status" value="2"/>
</dbReference>
<dbReference type="OrthoDB" id="6333653at2759"/>
<dbReference type="GO" id="GO:0030414">
    <property type="term" value="F:peptidase inhibitor activity"/>
    <property type="evidence" value="ECO:0007669"/>
    <property type="project" value="InterPro"/>
</dbReference>
<reference evidence="5 6" key="4">
    <citation type="submission" date="2025-04" db="UniProtKB">
        <authorList>
            <consortium name="RefSeq"/>
        </authorList>
    </citation>
    <scope>IDENTIFICATION</scope>
    <source>
        <tissue evidence="5 6">Whole organism</tissue>
    </source>
</reference>
<dbReference type="GeneID" id="108669639"/>
<dbReference type="GO" id="GO:0005576">
    <property type="term" value="C:extracellular region"/>
    <property type="evidence" value="ECO:0007669"/>
    <property type="project" value="InterPro"/>
</dbReference>
<proteinExistence type="predicted"/>
<feature type="chain" id="PRO_5044628508" evidence="1">
    <location>
        <begin position="22"/>
        <end position="122"/>
    </location>
</feature>
<dbReference type="RefSeq" id="XP_018012507.1">
    <property type="nucleotide sequence ID" value="XM_018157018.2"/>
</dbReference>